<dbReference type="InterPro" id="IPR046347">
    <property type="entry name" value="bZIP_sf"/>
</dbReference>
<evidence type="ECO:0000259" key="2">
    <source>
        <dbReference type="PROSITE" id="PS50217"/>
    </source>
</evidence>
<accession>A0A183FM03</accession>
<proteinExistence type="predicted"/>
<feature type="compositionally biased region" description="Low complexity" evidence="1">
    <location>
        <begin position="137"/>
        <end position="149"/>
    </location>
</feature>
<dbReference type="GO" id="GO:0003700">
    <property type="term" value="F:DNA-binding transcription factor activity"/>
    <property type="evidence" value="ECO:0007669"/>
    <property type="project" value="InterPro"/>
</dbReference>
<reference evidence="5" key="2">
    <citation type="submission" date="2019-09" db="UniProtKB">
        <authorList>
            <consortium name="WormBaseParasite"/>
        </authorList>
    </citation>
    <scope>IDENTIFICATION</scope>
</reference>
<keyword evidence="4" id="KW-1185">Reference proteome</keyword>
<dbReference type="Proteomes" id="UP000050761">
    <property type="component" value="Unassembled WGS sequence"/>
</dbReference>
<accession>A0A3P7XN61</accession>
<dbReference type="SUPFAM" id="SSF57959">
    <property type="entry name" value="Leucine zipper domain"/>
    <property type="match status" value="1"/>
</dbReference>
<sequence>MFINIVNHRIQIEPTDRWCMDRLKERQSPQPDDTEEWSGILNNMEWIDRVDVLDIPKIDADYSLESADACLLNGADDFLEKTSSLIDWKAWNSYLGSDEEVYVNPEKSVTKDRYHTRSISCAPTNCSETQSEGNDFLSSSDSVPSLSSVEVKTEDEESSLASVDIMLKEVAIDSKSGEIEKAIYRASGPLTWLPSTGSSEHSSRTLHNYSLESGEDRPLKRRGVKMKTNHRRFLNREAAFRYRERKRMEQLERKRELDQLTHRNILLKQHVSDLRQEIASFRWRLDNVAS</sequence>
<dbReference type="PROSITE" id="PS50217">
    <property type="entry name" value="BZIP"/>
    <property type="match status" value="1"/>
</dbReference>
<name>A0A183FM03_HELPZ</name>
<dbReference type="EMBL" id="UZAH01026130">
    <property type="protein sequence ID" value="VDO76050.1"/>
    <property type="molecule type" value="Genomic_DNA"/>
</dbReference>
<evidence type="ECO:0000256" key="1">
    <source>
        <dbReference type="SAM" id="MobiDB-lite"/>
    </source>
</evidence>
<dbReference type="InterPro" id="IPR004827">
    <property type="entry name" value="bZIP"/>
</dbReference>
<evidence type="ECO:0000313" key="5">
    <source>
        <dbReference type="WBParaSite" id="HPBE_0000836001-mRNA-1"/>
    </source>
</evidence>
<organism evidence="4 5">
    <name type="scientific">Heligmosomoides polygyrus</name>
    <name type="common">Parasitic roundworm</name>
    <dbReference type="NCBI Taxonomy" id="6339"/>
    <lineage>
        <taxon>Eukaryota</taxon>
        <taxon>Metazoa</taxon>
        <taxon>Ecdysozoa</taxon>
        <taxon>Nematoda</taxon>
        <taxon>Chromadorea</taxon>
        <taxon>Rhabditida</taxon>
        <taxon>Rhabditina</taxon>
        <taxon>Rhabditomorpha</taxon>
        <taxon>Strongyloidea</taxon>
        <taxon>Heligmosomidae</taxon>
        <taxon>Heligmosomoides</taxon>
    </lineage>
</organism>
<dbReference type="SMART" id="SM00338">
    <property type="entry name" value="BRLZ"/>
    <property type="match status" value="1"/>
</dbReference>
<dbReference type="Pfam" id="PF07716">
    <property type="entry name" value="bZIP_2"/>
    <property type="match status" value="1"/>
</dbReference>
<dbReference type="Gene3D" id="1.20.5.170">
    <property type="match status" value="1"/>
</dbReference>
<dbReference type="WBParaSite" id="HPBE_0000836001-mRNA-1">
    <property type="protein sequence ID" value="HPBE_0000836001-mRNA-1"/>
    <property type="gene ID" value="HPBE_0000836001"/>
</dbReference>
<evidence type="ECO:0000313" key="3">
    <source>
        <dbReference type="EMBL" id="VDO76050.1"/>
    </source>
</evidence>
<feature type="compositionally biased region" description="Polar residues" evidence="1">
    <location>
        <begin position="123"/>
        <end position="133"/>
    </location>
</feature>
<evidence type="ECO:0000313" key="4">
    <source>
        <dbReference type="Proteomes" id="UP000050761"/>
    </source>
</evidence>
<protein>
    <submittedName>
        <fullName evidence="5">BZIP domain-containing protein</fullName>
    </submittedName>
</protein>
<reference evidence="3 4" key="1">
    <citation type="submission" date="2018-11" db="EMBL/GenBank/DDBJ databases">
        <authorList>
            <consortium name="Pathogen Informatics"/>
        </authorList>
    </citation>
    <scope>NUCLEOTIDE SEQUENCE [LARGE SCALE GENOMIC DNA]</scope>
</reference>
<feature type="domain" description="BZIP" evidence="2">
    <location>
        <begin position="225"/>
        <end position="288"/>
    </location>
</feature>
<dbReference type="OrthoDB" id="5812534at2759"/>
<gene>
    <name evidence="3" type="ORF">HPBE_LOCUS8361</name>
</gene>
<feature type="region of interest" description="Disordered" evidence="1">
    <location>
        <begin position="123"/>
        <end position="151"/>
    </location>
</feature>
<dbReference type="AlphaFoldDB" id="A0A183FM03"/>